<dbReference type="InterPro" id="IPR023346">
    <property type="entry name" value="Lysozyme-like_dom_sf"/>
</dbReference>
<dbReference type="AlphaFoldDB" id="A0A5P9Q6F5"/>
<keyword evidence="8" id="KW-0133">Cell shape</keyword>
<keyword evidence="9" id="KW-0573">Peptidoglycan synthesis</keyword>
<feature type="region of interest" description="Disordered" evidence="14">
    <location>
        <begin position="721"/>
        <end position="804"/>
    </location>
</feature>
<keyword evidence="7 17" id="KW-0378">Hydrolase</keyword>
<evidence type="ECO:0000256" key="8">
    <source>
        <dbReference type="ARBA" id="ARBA00022960"/>
    </source>
</evidence>
<gene>
    <name evidence="17" type="primary">pbpG</name>
    <name evidence="17" type="ORF">KDY119_00466</name>
</gene>
<dbReference type="EC" id="2.4.1.129" evidence="17"/>
<accession>A0A5P9Q6F5</accession>
<keyword evidence="18" id="KW-1185">Reference proteome</keyword>
<dbReference type="Gene3D" id="1.10.3810.10">
    <property type="entry name" value="Biosynthetic peptidoglycan transglycosylase-like"/>
    <property type="match status" value="1"/>
</dbReference>
<keyword evidence="3 17" id="KW-0121">Carboxypeptidase</keyword>
<dbReference type="PANTHER" id="PTHR32282:SF33">
    <property type="entry name" value="PEPTIDOGLYCAN GLYCOSYLTRANSFERASE"/>
    <property type="match status" value="1"/>
</dbReference>
<dbReference type="InterPro" id="IPR001264">
    <property type="entry name" value="Glyco_trans_51"/>
</dbReference>
<dbReference type="Pfam" id="PF00905">
    <property type="entry name" value="Transpeptidase"/>
    <property type="match status" value="1"/>
</dbReference>
<dbReference type="GO" id="GO:0008658">
    <property type="term" value="F:penicillin binding"/>
    <property type="evidence" value="ECO:0007669"/>
    <property type="project" value="InterPro"/>
</dbReference>
<dbReference type="GO" id="GO:0009002">
    <property type="term" value="F:serine-type D-Ala-D-Ala carboxypeptidase activity"/>
    <property type="evidence" value="ECO:0007669"/>
    <property type="project" value="UniProtKB-EC"/>
</dbReference>
<comment type="catalytic activity">
    <reaction evidence="12">
        <text>Preferential cleavage: (Ac)2-L-Lys-D-Ala-|-D-Ala. Also transpeptidation of peptidyl-alanyl moieties that are N-acyl substituents of D-alanine.</text>
        <dbReference type="EC" id="3.4.16.4"/>
    </reaction>
</comment>
<dbReference type="KEGG" id="lxl:KDY119_00466"/>
<dbReference type="EMBL" id="CP045529">
    <property type="protein sequence ID" value="QFU96973.1"/>
    <property type="molecule type" value="Genomic_DNA"/>
</dbReference>
<keyword evidence="11" id="KW-0961">Cell wall biogenesis/degradation</keyword>
<dbReference type="InterPro" id="IPR001460">
    <property type="entry name" value="PCN-bd_Tpept"/>
</dbReference>
<dbReference type="GO" id="GO:0009252">
    <property type="term" value="P:peptidoglycan biosynthetic process"/>
    <property type="evidence" value="ECO:0007669"/>
    <property type="project" value="UniProtKB-KW"/>
</dbReference>
<evidence type="ECO:0000256" key="9">
    <source>
        <dbReference type="ARBA" id="ARBA00022984"/>
    </source>
</evidence>
<evidence type="ECO:0000256" key="11">
    <source>
        <dbReference type="ARBA" id="ARBA00023316"/>
    </source>
</evidence>
<evidence type="ECO:0000259" key="16">
    <source>
        <dbReference type="Pfam" id="PF00912"/>
    </source>
</evidence>
<evidence type="ECO:0000256" key="6">
    <source>
        <dbReference type="ARBA" id="ARBA00022679"/>
    </source>
</evidence>
<dbReference type="GO" id="GO:0030288">
    <property type="term" value="C:outer membrane-bounded periplasmic space"/>
    <property type="evidence" value="ECO:0007669"/>
    <property type="project" value="TreeGrafter"/>
</dbReference>
<dbReference type="SUPFAM" id="SSF53955">
    <property type="entry name" value="Lysozyme-like"/>
    <property type="match status" value="1"/>
</dbReference>
<keyword evidence="6 17" id="KW-0808">Transferase</keyword>
<evidence type="ECO:0000256" key="7">
    <source>
        <dbReference type="ARBA" id="ARBA00022801"/>
    </source>
</evidence>
<evidence type="ECO:0000256" key="12">
    <source>
        <dbReference type="ARBA" id="ARBA00034000"/>
    </source>
</evidence>
<name>A0A5P9Q6F5_9MICO</name>
<evidence type="ECO:0000256" key="14">
    <source>
        <dbReference type="SAM" id="MobiDB-lite"/>
    </source>
</evidence>
<dbReference type="SUPFAM" id="SSF56601">
    <property type="entry name" value="beta-lactamase/transpeptidase-like"/>
    <property type="match status" value="1"/>
</dbReference>
<evidence type="ECO:0000259" key="15">
    <source>
        <dbReference type="Pfam" id="PF00905"/>
    </source>
</evidence>
<dbReference type="OrthoDB" id="9766909at2"/>
<feature type="compositionally biased region" description="Basic and acidic residues" evidence="14">
    <location>
        <begin position="791"/>
        <end position="804"/>
    </location>
</feature>
<evidence type="ECO:0000256" key="4">
    <source>
        <dbReference type="ARBA" id="ARBA00022670"/>
    </source>
</evidence>
<sequence>MASPAAPPSRPRGHKVNAFQLIALLLAFVLVAGVGGVLAAGLFIPAVAGAKAVTDTSIEVFNDLPTELEQKPLPQTSTIYASDGKTVLARFYDQNRTDVSLSKISKYMQNAQVAVEDKRFYQHGGIDVEGTLRALVNNATSDDTQGASTLTQQYVKNVLIQNALAETDPAKKAAALEAARGKTNERKLREAKLAISLEKNMTKDQILEGYLNIAQYGLKVYGVEAAAEYYFSTTAAKLTPVQAATIAGITQRPGDYDPTLHPSESQRRRNIVLNDMYAQNYITKKQYDEAVATPIKKSLKIDKASITNGCQPATAAALFCDYVTRVISNNDDGAFTSWGKTADARLDALKKGGYKIVTTINLRDQKIATKKVRNAVPVGKKSTTTNKQGKVVKLQLESALASVEPGTGKIIALAQNRPFDGSAEPIKNGSSVNFAADQDHGGSKGFSPGSSFKVFVLAEWLKEGHSLYSTVNGTPRTFPTSAFHASCIRGWSPWTVGNSDGSETGNMTVLRATYDSVNAAYGDMETRLDMCGIAKTAESMGFRGSESGKSKVEVTGPSMALGTQNTSPLQQAAAYATLASDGTYCEPVAITSITNAKGKKLQVPSAHCDSNALDPKIASTITFALSNVLKGGSAKGNELADGRTAVGKTGTAQRSKAVWFVGYTPQLSTAVVVTNAEYEIDLHNVTVAGSKYVPTEQRWMYGGTISAPTWKAYMDEALKGEPNEAFPSPDSSLVGKPQTVTPPKSSDDDKGKDSDTGDDDKGDDDKSDTKSDDKKEDLGDRIKDLLNGGGSKDDGGGDKHGGGK</sequence>
<evidence type="ECO:0000256" key="2">
    <source>
        <dbReference type="ARBA" id="ARBA00007739"/>
    </source>
</evidence>
<comment type="catalytic activity">
    <reaction evidence="13">
        <text>[GlcNAc-(1-&gt;4)-Mur2Ac(oyl-L-Ala-gamma-D-Glu-L-Lys-D-Ala-D-Ala)](n)-di-trans,octa-cis-undecaprenyl diphosphate + beta-D-GlcNAc-(1-&gt;4)-Mur2Ac(oyl-L-Ala-gamma-D-Glu-L-Lys-D-Ala-D-Ala)-di-trans,octa-cis-undecaprenyl diphosphate = [GlcNAc-(1-&gt;4)-Mur2Ac(oyl-L-Ala-gamma-D-Glu-L-Lys-D-Ala-D-Ala)](n+1)-di-trans,octa-cis-undecaprenyl diphosphate + di-trans,octa-cis-undecaprenyl diphosphate + H(+)</text>
        <dbReference type="Rhea" id="RHEA:23708"/>
        <dbReference type="Rhea" id="RHEA-COMP:9602"/>
        <dbReference type="Rhea" id="RHEA-COMP:9603"/>
        <dbReference type="ChEBI" id="CHEBI:15378"/>
        <dbReference type="ChEBI" id="CHEBI:58405"/>
        <dbReference type="ChEBI" id="CHEBI:60033"/>
        <dbReference type="ChEBI" id="CHEBI:78435"/>
        <dbReference type="EC" id="2.4.99.28"/>
    </reaction>
</comment>
<keyword evidence="5 17" id="KW-0328">Glycosyltransferase</keyword>
<reference evidence="17 18" key="1">
    <citation type="submission" date="2019-10" db="EMBL/GenBank/DDBJ databases">
        <title>Genome sequence of Luteimicrobium xylanilyticum HY-24.</title>
        <authorList>
            <person name="Kim D.Y."/>
            <person name="Park H.-Y."/>
        </authorList>
    </citation>
    <scope>NUCLEOTIDE SEQUENCE [LARGE SCALE GENOMIC DNA]</scope>
    <source>
        <strain evidence="17 18">HY-24</strain>
    </source>
</reference>
<dbReference type="Proteomes" id="UP000326702">
    <property type="component" value="Chromosome"/>
</dbReference>
<dbReference type="FunFam" id="1.10.3810.10:FF:000001">
    <property type="entry name" value="Penicillin-binding protein 1A"/>
    <property type="match status" value="1"/>
</dbReference>
<feature type="domain" description="Glycosyl transferase family 51" evidence="16">
    <location>
        <begin position="86"/>
        <end position="276"/>
    </location>
</feature>
<comment type="similarity">
    <text evidence="1">In the C-terminal section; belongs to the transpeptidase family.</text>
</comment>
<keyword evidence="4" id="KW-0645">Protease</keyword>
<dbReference type="PANTHER" id="PTHR32282">
    <property type="entry name" value="BINDING PROTEIN TRANSPEPTIDASE, PUTATIVE-RELATED"/>
    <property type="match status" value="1"/>
</dbReference>
<evidence type="ECO:0000256" key="3">
    <source>
        <dbReference type="ARBA" id="ARBA00022645"/>
    </source>
</evidence>
<dbReference type="GO" id="GO:0008955">
    <property type="term" value="F:peptidoglycan glycosyltransferase activity"/>
    <property type="evidence" value="ECO:0007669"/>
    <property type="project" value="UniProtKB-EC"/>
</dbReference>
<evidence type="ECO:0000256" key="5">
    <source>
        <dbReference type="ARBA" id="ARBA00022676"/>
    </source>
</evidence>
<evidence type="ECO:0000256" key="10">
    <source>
        <dbReference type="ARBA" id="ARBA00023268"/>
    </source>
</evidence>
<dbReference type="InterPro" id="IPR050396">
    <property type="entry name" value="Glycosyltr_51/Transpeptidase"/>
</dbReference>
<proteinExistence type="inferred from homology"/>
<dbReference type="Pfam" id="PF00912">
    <property type="entry name" value="Transgly"/>
    <property type="match status" value="1"/>
</dbReference>
<dbReference type="GO" id="GO:0008360">
    <property type="term" value="P:regulation of cell shape"/>
    <property type="evidence" value="ECO:0007669"/>
    <property type="project" value="UniProtKB-KW"/>
</dbReference>
<evidence type="ECO:0000256" key="13">
    <source>
        <dbReference type="ARBA" id="ARBA00049902"/>
    </source>
</evidence>
<dbReference type="Gene3D" id="3.40.710.10">
    <property type="entry name" value="DD-peptidase/beta-lactamase superfamily"/>
    <property type="match status" value="1"/>
</dbReference>
<feature type="compositionally biased region" description="Basic and acidic residues" evidence="14">
    <location>
        <begin position="763"/>
        <end position="784"/>
    </location>
</feature>
<dbReference type="EC" id="3.4.16.4" evidence="17"/>
<feature type="domain" description="Penicillin-binding protein transpeptidase" evidence="15">
    <location>
        <begin position="403"/>
        <end position="674"/>
    </location>
</feature>
<organism evidence="17 18">
    <name type="scientific">Luteimicrobium xylanilyticum</name>
    <dbReference type="NCBI Taxonomy" id="1133546"/>
    <lineage>
        <taxon>Bacteria</taxon>
        <taxon>Bacillati</taxon>
        <taxon>Actinomycetota</taxon>
        <taxon>Actinomycetes</taxon>
        <taxon>Micrococcales</taxon>
        <taxon>Luteimicrobium</taxon>
    </lineage>
</organism>
<dbReference type="RefSeq" id="WP_051136949.1">
    <property type="nucleotide sequence ID" value="NZ_BAABIH010000013.1"/>
</dbReference>
<dbReference type="InterPro" id="IPR012338">
    <property type="entry name" value="Beta-lactam/transpept-like"/>
</dbReference>
<dbReference type="GO" id="GO:0006508">
    <property type="term" value="P:proteolysis"/>
    <property type="evidence" value="ECO:0007669"/>
    <property type="project" value="UniProtKB-KW"/>
</dbReference>
<feature type="compositionally biased region" description="Basic and acidic residues" evidence="14">
    <location>
        <begin position="745"/>
        <end position="755"/>
    </location>
</feature>
<evidence type="ECO:0000313" key="18">
    <source>
        <dbReference type="Proteomes" id="UP000326702"/>
    </source>
</evidence>
<dbReference type="GO" id="GO:0071555">
    <property type="term" value="P:cell wall organization"/>
    <property type="evidence" value="ECO:0007669"/>
    <property type="project" value="UniProtKB-KW"/>
</dbReference>
<keyword evidence="10" id="KW-0511">Multifunctional enzyme</keyword>
<evidence type="ECO:0000313" key="17">
    <source>
        <dbReference type="EMBL" id="QFU96973.1"/>
    </source>
</evidence>
<evidence type="ECO:0000256" key="1">
    <source>
        <dbReference type="ARBA" id="ARBA00007090"/>
    </source>
</evidence>
<protein>
    <submittedName>
        <fullName evidence="17">Peptidoglycan glycosyltransferase</fullName>
        <ecNumber evidence="17">2.4.1.129</ecNumber>
        <ecNumber evidence="17">3.4.16.4</ecNumber>
    </submittedName>
</protein>
<comment type="similarity">
    <text evidence="2">In the N-terminal section; belongs to the glycosyltransferase 51 family.</text>
</comment>
<dbReference type="InterPro" id="IPR036950">
    <property type="entry name" value="PBP_transglycosylase"/>
</dbReference>